<dbReference type="RefSeq" id="XP_009842189.1">
    <property type="nucleotide sequence ID" value="XM_009843887.1"/>
</dbReference>
<name>W4FNH0_APHAT</name>
<proteinExistence type="predicted"/>
<accession>W4FNH0</accession>
<sequence>MASASSFAWSLVLAMYRSEDRADLDSAAVVGRFSRLFWSQWRSNSKVYACSRSNAAAFLSLARYICAFRRMYMRFLSRDSVGDDDDIDDAVTITPAWNIGK</sequence>
<reference evidence="1" key="1">
    <citation type="submission" date="2013-12" db="EMBL/GenBank/DDBJ databases">
        <title>The Genome Sequence of Aphanomyces astaci APO3.</title>
        <authorList>
            <consortium name="The Broad Institute Genomics Platform"/>
            <person name="Russ C."/>
            <person name="Tyler B."/>
            <person name="van West P."/>
            <person name="Dieguez-Uribeondo J."/>
            <person name="Young S.K."/>
            <person name="Zeng Q."/>
            <person name="Gargeya S."/>
            <person name="Fitzgerald M."/>
            <person name="Abouelleil A."/>
            <person name="Alvarado L."/>
            <person name="Chapman S.B."/>
            <person name="Gainer-Dewar J."/>
            <person name="Goldberg J."/>
            <person name="Griggs A."/>
            <person name="Gujja S."/>
            <person name="Hansen M."/>
            <person name="Howarth C."/>
            <person name="Imamovic A."/>
            <person name="Ireland A."/>
            <person name="Larimer J."/>
            <person name="McCowan C."/>
            <person name="Murphy C."/>
            <person name="Pearson M."/>
            <person name="Poon T.W."/>
            <person name="Priest M."/>
            <person name="Roberts A."/>
            <person name="Saif S."/>
            <person name="Shea T."/>
            <person name="Sykes S."/>
            <person name="Wortman J."/>
            <person name="Nusbaum C."/>
            <person name="Birren B."/>
        </authorList>
    </citation>
    <scope>NUCLEOTIDE SEQUENCE [LARGE SCALE GENOMIC DNA]</scope>
    <source>
        <strain evidence="1">APO3</strain>
    </source>
</reference>
<gene>
    <name evidence="1" type="ORF">H257_15707</name>
</gene>
<evidence type="ECO:0000313" key="1">
    <source>
        <dbReference type="EMBL" id="ETV68394.1"/>
    </source>
</evidence>
<organism evidence="1">
    <name type="scientific">Aphanomyces astaci</name>
    <name type="common">Crayfish plague agent</name>
    <dbReference type="NCBI Taxonomy" id="112090"/>
    <lineage>
        <taxon>Eukaryota</taxon>
        <taxon>Sar</taxon>
        <taxon>Stramenopiles</taxon>
        <taxon>Oomycota</taxon>
        <taxon>Saprolegniomycetes</taxon>
        <taxon>Saprolegniales</taxon>
        <taxon>Verrucalvaceae</taxon>
        <taxon>Aphanomyces</taxon>
    </lineage>
</organism>
<dbReference type="GeneID" id="20817703"/>
<dbReference type="EMBL" id="KI913186">
    <property type="protein sequence ID" value="ETV68394.1"/>
    <property type="molecule type" value="Genomic_DNA"/>
</dbReference>
<protein>
    <submittedName>
        <fullName evidence="1">Uncharacterized protein</fullName>
    </submittedName>
</protein>
<dbReference type="AlphaFoldDB" id="W4FNH0"/>
<dbReference type="VEuPathDB" id="FungiDB:H257_15707"/>